<proteinExistence type="predicted"/>
<gene>
    <name evidence="1" type="ORF">PBY51_018716</name>
</gene>
<dbReference type="AlphaFoldDB" id="A0AAN8AYE7"/>
<comment type="caution">
    <text evidence="1">The sequence shown here is derived from an EMBL/GenBank/DDBJ whole genome shotgun (WGS) entry which is preliminary data.</text>
</comment>
<reference evidence="1 2" key="1">
    <citation type="journal article" date="2023" name="Genes (Basel)">
        <title>Chromosome-Level Genome Assembly and Circadian Gene Repertoire of the Patagonia Blennie Eleginops maclovinus-The Closest Ancestral Proxy of Antarctic Cryonotothenioids.</title>
        <authorList>
            <person name="Cheng C.C."/>
            <person name="Rivera-Colon A.G."/>
            <person name="Minhas B.F."/>
            <person name="Wilson L."/>
            <person name="Rayamajhi N."/>
            <person name="Vargas-Chacoff L."/>
            <person name="Catchen J.M."/>
        </authorList>
    </citation>
    <scope>NUCLEOTIDE SEQUENCE [LARGE SCALE GENOMIC DNA]</scope>
    <source>
        <strain evidence="1">JMC-PN-2008</strain>
    </source>
</reference>
<dbReference type="EMBL" id="JAUZQC010000003">
    <property type="protein sequence ID" value="KAK5873698.1"/>
    <property type="molecule type" value="Genomic_DNA"/>
</dbReference>
<accession>A0AAN8AYE7</accession>
<reference evidence="1 2" key="2">
    <citation type="journal article" date="2023" name="Mol. Biol. Evol.">
        <title>Genomics of Secondarily Temperate Adaptation in the Only Non-Antarctic Icefish.</title>
        <authorList>
            <person name="Rivera-Colon A.G."/>
            <person name="Rayamajhi N."/>
            <person name="Minhas B.F."/>
            <person name="Madrigal G."/>
            <person name="Bilyk K.T."/>
            <person name="Yoon V."/>
            <person name="Hune M."/>
            <person name="Gregory S."/>
            <person name="Cheng C.H.C."/>
            <person name="Catchen J.M."/>
        </authorList>
    </citation>
    <scope>NUCLEOTIDE SEQUENCE [LARGE SCALE GENOMIC DNA]</scope>
    <source>
        <strain evidence="1">JMC-PN-2008</strain>
    </source>
</reference>
<protein>
    <submittedName>
        <fullName evidence="1">Uncharacterized protein</fullName>
    </submittedName>
</protein>
<name>A0AAN8AYE7_ELEMC</name>
<sequence length="80" mass="8890">MFSVTALKSFLLLVRQGPHQLNEVLNFRFIGWLAHGYMAGSVPHAEDTTVFMHTHTLLTIGHRIHNAFAAPANPRPTPST</sequence>
<evidence type="ECO:0000313" key="1">
    <source>
        <dbReference type="EMBL" id="KAK5873698.1"/>
    </source>
</evidence>
<evidence type="ECO:0000313" key="2">
    <source>
        <dbReference type="Proteomes" id="UP001346869"/>
    </source>
</evidence>
<dbReference type="Proteomes" id="UP001346869">
    <property type="component" value="Unassembled WGS sequence"/>
</dbReference>
<organism evidence="1 2">
    <name type="scientific">Eleginops maclovinus</name>
    <name type="common">Patagonian blennie</name>
    <name type="synonym">Eleginus maclovinus</name>
    <dbReference type="NCBI Taxonomy" id="56733"/>
    <lineage>
        <taxon>Eukaryota</taxon>
        <taxon>Metazoa</taxon>
        <taxon>Chordata</taxon>
        <taxon>Craniata</taxon>
        <taxon>Vertebrata</taxon>
        <taxon>Euteleostomi</taxon>
        <taxon>Actinopterygii</taxon>
        <taxon>Neopterygii</taxon>
        <taxon>Teleostei</taxon>
        <taxon>Neoteleostei</taxon>
        <taxon>Acanthomorphata</taxon>
        <taxon>Eupercaria</taxon>
        <taxon>Perciformes</taxon>
        <taxon>Notothenioidei</taxon>
        <taxon>Eleginopidae</taxon>
        <taxon>Eleginops</taxon>
    </lineage>
</organism>
<keyword evidence="2" id="KW-1185">Reference proteome</keyword>